<keyword evidence="2" id="KW-0479">Metal-binding</keyword>
<name>A0A4Z0QXM5_9FIRM</name>
<sequence length="99" mass="10592">MKNLYLKNVATLKLKSELCTGCGKCLEVCPHNVFLIKDRKSVIIDKDRCMECGACAKNCSFKAIEVKQGVGCAFAIIMGWLTGTEPNCDCSGSSGGSCC</sequence>
<dbReference type="InterPro" id="IPR050572">
    <property type="entry name" value="Fe-S_Ferredoxin"/>
</dbReference>
<evidence type="ECO:0000313" key="7">
    <source>
        <dbReference type="Proteomes" id="UP000298460"/>
    </source>
</evidence>
<accession>A0A4Z0QXM5</accession>
<dbReference type="GO" id="GO:0051539">
    <property type="term" value="F:4 iron, 4 sulfur cluster binding"/>
    <property type="evidence" value="ECO:0007669"/>
    <property type="project" value="UniProtKB-KW"/>
</dbReference>
<evidence type="ECO:0000256" key="3">
    <source>
        <dbReference type="ARBA" id="ARBA00023004"/>
    </source>
</evidence>
<organism evidence="6 7">
    <name type="scientific">Desulfosporosinus fructosivorans</name>
    <dbReference type="NCBI Taxonomy" id="2018669"/>
    <lineage>
        <taxon>Bacteria</taxon>
        <taxon>Bacillati</taxon>
        <taxon>Bacillota</taxon>
        <taxon>Clostridia</taxon>
        <taxon>Eubacteriales</taxon>
        <taxon>Desulfitobacteriaceae</taxon>
        <taxon>Desulfosporosinus</taxon>
    </lineage>
</organism>
<feature type="domain" description="4Fe-4S ferredoxin-type" evidence="5">
    <location>
        <begin position="40"/>
        <end position="69"/>
    </location>
</feature>
<dbReference type="InterPro" id="IPR017896">
    <property type="entry name" value="4Fe4S_Fe-S-bd"/>
</dbReference>
<keyword evidence="7" id="KW-1185">Reference proteome</keyword>
<evidence type="ECO:0000256" key="4">
    <source>
        <dbReference type="ARBA" id="ARBA00023014"/>
    </source>
</evidence>
<keyword evidence="1" id="KW-0004">4Fe-4S</keyword>
<dbReference type="RefSeq" id="WP_135551677.1">
    <property type="nucleotide sequence ID" value="NZ_SPQQ01000013.1"/>
</dbReference>
<reference evidence="6 7" key="1">
    <citation type="submission" date="2019-03" db="EMBL/GenBank/DDBJ databases">
        <title>Draft Genome Sequence of Desulfosporosinus fructosivorans Strain 63.6F, Isolated from Marine Sediment in the Baltic Sea.</title>
        <authorList>
            <person name="Hausmann B."/>
            <person name="Vandieken V."/>
            <person name="Pjevac P."/>
            <person name="Schreck K."/>
            <person name="Herbold C.W."/>
            <person name="Loy A."/>
        </authorList>
    </citation>
    <scope>NUCLEOTIDE SEQUENCE [LARGE SCALE GENOMIC DNA]</scope>
    <source>
        <strain evidence="6 7">63.6F</strain>
    </source>
</reference>
<dbReference type="Proteomes" id="UP000298460">
    <property type="component" value="Unassembled WGS sequence"/>
</dbReference>
<dbReference type="Gene3D" id="3.30.70.20">
    <property type="match status" value="1"/>
</dbReference>
<dbReference type="GO" id="GO:0046872">
    <property type="term" value="F:metal ion binding"/>
    <property type="evidence" value="ECO:0007669"/>
    <property type="project" value="UniProtKB-KW"/>
</dbReference>
<gene>
    <name evidence="6" type="ORF">E4K67_24865</name>
</gene>
<dbReference type="Pfam" id="PF12838">
    <property type="entry name" value="Fer4_7"/>
    <property type="match status" value="1"/>
</dbReference>
<dbReference type="NCBIfam" id="NF040864">
    <property type="entry name" value="HgcB_ferredoxin"/>
    <property type="match status" value="1"/>
</dbReference>
<keyword evidence="4" id="KW-0411">Iron-sulfur</keyword>
<evidence type="ECO:0000259" key="5">
    <source>
        <dbReference type="PROSITE" id="PS51379"/>
    </source>
</evidence>
<dbReference type="SUPFAM" id="SSF54862">
    <property type="entry name" value="4Fe-4S ferredoxins"/>
    <property type="match status" value="1"/>
</dbReference>
<keyword evidence="3" id="KW-0408">Iron</keyword>
<dbReference type="PROSITE" id="PS51379">
    <property type="entry name" value="4FE4S_FER_2"/>
    <property type="match status" value="2"/>
</dbReference>
<protein>
    <submittedName>
        <fullName evidence="6">4Fe-4S dicluster domain-containing protein</fullName>
    </submittedName>
</protein>
<feature type="domain" description="4Fe-4S ferredoxin-type" evidence="5">
    <location>
        <begin position="10"/>
        <end position="39"/>
    </location>
</feature>
<dbReference type="OrthoDB" id="9804603at2"/>
<dbReference type="PANTHER" id="PTHR43687">
    <property type="entry name" value="ADENYLYLSULFATE REDUCTASE, BETA SUBUNIT"/>
    <property type="match status" value="1"/>
</dbReference>
<comment type="caution">
    <text evidence="6">The sequence shown here is derived from an EMBL/GenBank/DDBJ whole genome shotgun (WGS) entry which is preliminary data.</text>
</comment>
<evidence type="ECO:0000313" key="6">
    <source>
        <dbReference type="EMBL" id="TGE35551.1"/>
    </source>
</evidence>
<dbReference type="AlphaFoldDB" id="A0A4Z0QXM5"/>
<dbReference type="EMBL" id="SPQQ01000013">
    <property type="protein sequence ID" value="TGE35551.1"/>
    <property type="molecule type" value="Genomic_DNA"/>
</dbReference>
<dbReference type="PANTHER" id="PTHR43687:SF4">
    <property type="entry name" value="BLR5484 PROTEIN"/>
    <property type="match status" value="1"/>
</dbReference>
<proteinExistence type="predicted"/>
<evidence type="ECO:0000256" key="1">
    <source>
        <dbReference type="ARBA" id="ARBA00022485"/>
    </source>
</evidence>
<evidence type="ECO:0000256" key="2">
    <source>
        <dbReference type="ARBA" id="ARBA00022723"/>
    </source>
</evidence>